<proteinExistence type="predicted"/>
<name>A0AA39NUG6_9AGAR</name>
<feature type="region of interest" description="Disordered" evidence="1">
    <location>
        <begin position="264"/>
        <end position="285"/>
    </location>
</feature>
<feature type="compositionally biased region" description="Polar residues" evidence="1">
    <location>
        <begin position="376"/>
        <end position="393"/>
    </location>
</feature>
<feature type="compositionally biased region" description="Low complexity" evidence="1">
    <location>
        <begin position="268"/>
        <end position="284"/>
    </location>
</feature>
<feature type="compositionally biased region" description="Polar residues" evidence="1">
    <location>
        <begin position="139"/>
        <end position="166"/>
    </location>
</feature>
<evidence type="ECO:0000313" key="2">
    <source>
        <dbReference type="EMBL" id="KAK0472087.1"/>
    </source>
</evidence>
<comment type="caution">
    <text evidence="2">The sequence shown here is derived from an EMBL/GenBank/DDBJ whole genome shotgun (WGS) entry which is preliminary data.</text>
</comment>
<feature type="region of interest" description="Disordered" evidence="1">
    <location>
        <begin position="321"/>
        <end position="496"/>
    </location>
</feature>
<evidence type="ECO:0000256" key="1">
    <source>
        <dbReference type="SAM" id="MobiDB-lite"/>
    </source>
</evidence>
<dbReference type="PANTHER" id="PTHR28027:SF2">
    <property type="entry name" value="TRANSCRIPTIONAL REGULATOR MIT1"/>
    <property type="match status" value="1"/>
</dbReference>
<dbReference type="Proteomes" id="UP001175227">
    <property type="component" value="Unassembled WGS sequence"/>
</dbReference>
<dbReference type="PANTHER" id="PTHR28027">
    <property type="entry name" value="TRANSCRIPTIONAL REGULATOR MIT1"/>
    <property type="match status" value="1"/>
</dbReference>
<dbReference type="EMBL" id="JAUEPR010000044">
    <property type="protein sequence ID" value="KAK0472087.1"/>
    <property type="molecule type" value="Genomic_DNA"/>
</dbReference>
<accession>A0AA39NUG6</accession>
<feature type="compositionally biased region" description="Low complexity" evidence="1">
    <location>
        <begin position="356"/>
        <end position="366"/>
    </location>
</feature>
<dbReference type="Pfam" id="PF09729">
    <property type="entry name" value="Gti1_Pac2"/>
    <property type="match status" value="1"/>
</dbReference>
<feature type="compositionally biased region" description="Polar residues" evidence="1">
    <location>
        <begin position="439"/>
        <end position="467"/>
    </location>
</feature>
<sequence length="496" mass="54787">MSHAINPELDGMLDYAKNLRSGIIKKVPMTTTTSSPDVEPFYGYVETTVNALRLIHAARQGIIPRITRRLNDSERRDMIKSGSVFVFSVEESGIKRWTDGLLWSPSRIVGNFLVYREINERASSRGGHRRSYGLDDTQPRSLTHRTSPSQSSIGYKPSSPNGTSGDHGTFKPNGLIKKTITVTIDGSDLHLISYYTAEDIRSGKLKKPSSRQDIMSLYMPPHLFRLTNFRVPPKVELGPDGKARLVTELEDIDGIVEPKVEETSYHLPHSPNSPISPTSPTESPFGGNLYINHDTSYHRNSVGDRWSSSGDVVRVASPARHDLPWPLSSGTSHSSHHRREGLLVPSPDSWSPPLQSSRYDSPPSSSGMYGDRPRSRTINNYQNNPRESETLPSFGSRYGSGRGRDVGSHRVPWLLNQESSGDRESRAGCRSSYSSSSSIPTTFTPDGYHTYSSTWPAPSDSSTLNVTTPPPPPSFSNHGYATPFGNHSTSQNYGNT</sequence>
<feature type="compositionally biased region" description="Polar residues" evidence="1">
    <location>
        <begin position="475"/>
        <end position="496"/>
    </location>
</feature>
<organism evidence="2 3">
    <name type="scientific">Armillaria novae-zelandiae</name>
    <dbReference type="NCBI Taxonomy" id="153914"/>
    <lineage>
        <taxon>Eukaryota</taxon>
        <taxon>Fungi</taxon>
        <taxon>Dikarya</taxon>
        <taxon>Basidiomycota</taxon>
        <taxon>Agaricomycotina</taxon>
        <taxon>Agaricomycetes</taxon>
        <taxon>Agaricomycetidae</taxon>
        <taxon>Agaricales</taxon>
        <taxon>Marasmiineae</taxon>
        <taxon>Physalacriaceae</taxon>
        <taxon>Armillaria</taxon>
    </lineage>
</organism>
<feature type="region of interest" description="Disordered" evidence="1">
    <location>
        <begin position="125"/>
        <end position="170"/>
    </location>
</feature>
<dbReference type="GO" id="GO:0003677">
    <property type="term" value="F:DNA binding"/>
    <property type="evidence" value="ECO:0007669"/>
    <property type="project" value="TreeGrafter"/>
</dbReference>
<reference evidence="2" key="1">
    <citation type="submission" date="2023-06" db="EMBL/GenBank/DDBJ databases">
        <authorList>
            <consortium name="Lawrence Berkeley National Laboratory"/>
            <person name="Ahrendt S."/>
            <person name="Sahu N."/>
            <person name="Indic B."/>
            <person name="Wong-Bajracharya J."/>
            <person name="Merenyi Z."/>
            <person name="Ke H.-M."/>
            <person name="Monk M."/>
            <person name="Kocsube S."/>
            <person name="Drula E."/>
            <person name="Lipzen A."/>
            <person name="Balint B."/>
            <person name="Henrissat B."/>
            <person name="Andreopoulos B."/>
            <person name="Martin F.M."/>
            <person name="Harder C.B."/>
            <person name="Rigling D."/>
            <person name="Ford K.L."/>
            <person name="Foster G.D."/>
            <person name="Pangilinan J."/>
            <person name="Papanicolaou A."/>
            <person name="Barry K."/>
            <person name="LaButti K."/>
            <person name="Viragh M."/>
            <person name="Koriabine M."/>
            <person name="Yan M."/>
            <person name="Riley R."/>
            <person name="Champramary S."/>
            <person name="Plett K.L."/>
            <person name="Tsai I.J."/>
            <person name="Slot J."/>
            <person name="Sipos G."/>
            <person name="Plett J."/>
            <person name="Nagy L.G."/>
            <person name="Grigoriev I.V."/>
        </authorList>
    </citation>
    <scope>NUCLEOTIDE SEQUENCE</scope>
    <source>
        <strain evidence="2">ICMP 16352</strain>
    </source>
</reference>
<protein>
    <submittedName>
        <fullName evidence="2">Gti1/Pac2 family-domain-containing protein</fullName>
    </submittedName>
</protein>
<gene>
    <name evidence="2" type="ORF">IW261DRAFT_1571333</name>
</gene>
<dbReference type="AlphaFoldDB" id="A0AA39NUG6"/>
<keyword evidence="3" id="KW-1185">Reference proteome</keyword>
<evidence type="ECO:0000313" key="3">
    <source>
        <dbReference type="Proteomes" id="UP001175227"/>
    </source>
</evidence>
<dbReference type="InterPro" id="IPR018608">
    <property type="entry name" value="Gti1/Pac2"/>
</dbReference>